<evidence type="ECO:0000313" key="2">
    <source>
        <dbReference type="EMBL" id="MBC9207756.1"/>
    </source>
</evidence>
<gene>
    <name evidence="2" type="ORF">IBL26_13000</name>
</gene>
<accession>A0ABR7RMC4</accession>
<protein>
    <submittedName>
        <fullName evidence="2">Uncharacterized protein</fullName>
    </submittedName>
</protein>
<dbReference type="EMBL" id="JACTVA010000021">
    <property type="protein sequence ID" value="MBC9207756.1"/>
    <property type="molecule type" value="Genomic_DNA"/>
</dbReference>
<comment type="caution">
    <text evidence="2">The sequence shown here is derived from an EMBL/GenBank/DDBJ whole genome shotgun (WGS) entry which is preliminary data.</text>
</comment>
<dbReference type="Proteomes" id="UP000626026">
    <property type="component" value="Unassembled WGS sequence"/>
</dbReference>
<dbReference type="RefSeq" id="WP_187784920.1">
    <property type="nucleotide sequence ID" value="NZ_JACTVA010000021.1"/>
</dbReference>
<evidence type="ECO:0000313" key="3">
    <source>
        <dbReference type="Proteomes" id="UP000626026"/>
    </source>
</evidence>
<name>A0ABR7RMC4_9PROT</name>
<sequence length="235" mass="24929">MPEAEPIDPATPPRHGTAGWEAEAGYAAAARIVGPVPARGSRPEEPPVPDPPPAITGLEALMPGGEAGLALPLALAALRPDIRRWLGDERLARMAAGVGLAEKALLALLGAAPQPPASLGEASLWSGQRVPLRNSDDMSWIELFWRPDRDHPAQSTPAAQAARGAFAIRLALPATGRIELRGRLEDARLDAVMETAQALPRPVAAEVAEAFDAVLYRLNLAGSLTMRHTEQDRRT</sequence>
<feature type="region of interest" description="Disordered" evidence="1">
    <location>
        <begin position="1"/>
        <end position="21"/>
    </location>
</feature>
<reference evidence="2 3" key="1">
    <citation type="journal article" date="2013" name="Int. J. Syst. Evol. Microbiol.">
        <title>Roseomonas aerophila sp. nov., isolated from air.</title>
        <authorList>
            <person name="Kim S.J."/>
            <person name="Weon H.Y."/>
            <person name="Ahn J.H."/>
            <person name="Hong S.B."/>
            <person name="Seok S.J."/>
            <person name="Whang K.S."/>
            <person name="Kwon S.W."/>
        </authorList>
    </citation>
    <scope>NUCLEOTIDE SEQUENCE [LARGE SCALE GENOMIC DNA]</scope>
    <source>
        <strain evidence="2 3">NBRC 108923</strain>
    </source>
</reference>
<organism evidence="2 3">
    <name type="scientific">Teichococcus aerophilus</name>
    <dbReference type="NCBI Taxonomy" id="1224513"/>
    <lineage>
        <taxon>Bacteria</taxon>
        <taxon>Pseudomonadati</taxon>
        <taxon>Pseudomonadota</taxon>
        <taxon>Alphaproteobacteria</taxon>
        <taxon>Acetobacterales</taxon>
        <taxon>Roseomonadaceae</taxon>
        <taxon>Roseomonas</taxon>
    </lineage>
</organism>
<feature type="region of interest" description="Disordered" evidence="1">
    <location>
        <begin position="33"/>
        <end position="55"/>
    </location>
</feature>
<evidence type="ECO:0000256" key="1">
    <source>
        <dbReference type="SAM" id="MobiDB-lite"/>
    </source>
</evidence>
<proteinExistence type="predicted"/>
<keyword evidence="3" id="KW-1185">Reference proteome</keyword>